<feature type="signal peptide" evidence="2">
    <location>
        <begin position="1"/>
        <end position="23"/>
    </location>
</feature>
<feature type="region of interest" description="Disordered" evidence="1">
    <location>
        <begin position="186"/>
        <end position="228"/>
    </location>
</feature>
<organism evidence="3 4">
    <name type="scientific">Kibdelosporangium banguiense</name>
    <dbReference type="NCBI Taxonomy" id="1365924"/>
    <lineage>
        <taxon>Bacteria</taxon>
        <taxon>Bacillati</taxon>
        <taxon>Actinomycetota</taxon>
        <taxon>Actinomycetes</taxon>
        <taxon>Pseudonocardiales</taxon>
        <taxon>Pseudonocardiaceae</taxon>
        <taxon>Kibdelosporangium</taxon>
    </lineage>
</organism>
<evidence type="ECO:0000256" key="2">
    <source>
        <dbReference type="SAM" id="SignalP"/>
    </source>
</evidence>
<comment type="caution">
    <text evidence="3">The sequence shown here is derived from an EMBL/GenBank/DDBJ whole genome shotgun (WGS) entry which is preliminary data.</text>
</comment>
<name>A0ABS4TAH7_9PSEU</name>
<accession>A0ABS4TAH7</accession>
<evidence type="ECO:0000313" key="3">
    <source>
        <dbReference type="EMBL" id="MBP2321421.1"/>
    </source>
</evidence>
<keyword evidence="4" id="KW-1185">Reference proteome</keyword>
<dbReference type="Proteomes" id="UP001519332">
    <property type="component" value="Unassembled WGS sequence"/>
</dbReference>
<dbReference type="RefSeq" id="WP_209636283.1">
    <property type="nucleotide sequence ID" value="NZ_JAGINW010000001.1"/>
</dbReference>
<proteinExistence type="predicted"/>
<keyword evidence="2" id="KW-0732">Signal</keyword>
<sequence>MKRAVGVLALVAVLAGCEVPAAAPRRTGPPTTSSAAPAAVEWVDRLCNAILEYDSGITKVQIDSSSQDAAVQSLKNALQSMSVRVNEMLDKLKNVGPAPVAGGDEATQGLVVELERLREVVDRSRTLLSGVDTADRTATSTALQNVARDLESVRVPVNPLEGMGARYPELQAAARSADNCTEITRVRASRSAIPPTPSFSDQFPTGSSTPGSTTPPPSGFPESTEPTF</sequence>
<evidence type="ECO:0008006" key="5">
    <source>
        <dbReference type="Google" id="ProtNLM"/>
    </source>
</evidence>
<evidence type="ECO:0000313" key="4">
    <source>
        <dbReference type="Proteomes" id="UP001519332"/>
    </source>
</evidence>
<evidence type="ECO:0000256" key="1">
    <source>
        <dbReference type="SAM" id="MobiDB-lite"/>
    </source>
</evidence>
<gene>
    <name evidence="3" type="ORF">JOF56_001806</name>
</gene>
<protein>
    <recommendedName>
        <fullName evidence="5">Lipoprotein</fullName>
    </recommendedName>
</protein>
<dbReference type="PROSITE" id="PS51257">
    <property type="entry name" value="PROKAR_LIPOPROTEIN"/>
    <property type="match status" value="1"/>
</dbReference>
<dbReference type="EMBL" id="JAGINW010000001">
    <property type="protein sequence ID" value="MBP2321421.1"/>
    <property type="molecule type" value="Genomic_DNA"/>
</dbReference>
<feature type="compositionally biased region" description="Low complexity" evidence="1">
    <location>
        <begin position="203"/>
        <end position="212"/>
    </location>
</feature>
<feature type="chain" id="PRO_5046976455" description="Lipoprotein" evidence="2">
    <location>
        <begin position="24"/>
        <end position="228"/>
    </location>
</feature>
<reference evidence="3 4" key="1">
    <citation type="submission" date="2021-03" db="EMBL/GenBank/DDBJ databases">
        <title>Sequencing the genomes of 1000 actinobacteria strains.</title>
        <authorList>
            <person name="Klenk H.-P."/>
        </authorList>
    </citation>
    <scope>NUCLEOTIDE SEQUENCE [LARGE SCALE GENOMIC DNA]</scope>
    <source>
        <strain evidence="3 4">DSM 46670</strain>
    </source>
</reference>